<reference evidence="2 3" key="1">
    <citation type="journal article" date="2010" name="Proc. Natl. Acad. Sci. U.S.A.">
        <title>Insights into evolution of multicellular fungi from the assembled chromosomes of the mushroom Coprinopsis cinerea (Coprinus cinereus).</title>
        <authorList>
            <person name="Stajich J.E."/>
            <person name="Wilke S.K."/>
            <person name="Ahren D."/>
            <person name="Au C.H."/>
            <person name="Birren B.W."/>
            <person name="Borodovsky M."/>
            <person name="Burns C."/>
            <person name="Canback B."/>
            <person name="Casselton L.A."/>
            <person name="Cheng C.K."/>
            <person name="Deng J."/>
            <person name="Dietrich F.S."/>
            <person name="Fargo D.C."/>
            <person name="Farman M.L."/>
            <person name="Gathman A.C."/>
            <person name="Goldberg J."/>
            <person name="Guigo R."/>
            <person name="Hoegger P.J."/>
            <person name="Hooker J.B."/>
            <person name="Huggins A."/>
            <person name="James T.Y."/>
            <person name="Kamada T."/>
            <person name="Kilaru S."/>
            <person name="Kodira C."/>
            <person name="Kues U."/>
            <person name="Kupfer D."/>
            <person name="Kwan H.S."/>
            <person name="Lomsadze A."/>
            <person name="Li W."/>
            <person name="Lilly W.W."/>
            <person name="Ma L.J."/>
            <person name="Mackey A.J."/>
            <person name="Manning G."/>
            <person name="Martin F."/>
            <person name="Muraguchi H."/>
            <person name="Natvig D.O."/>
            <person name="Palmerini H."/>
            <person name="Ramesh M.A."/>
            <person name="Rehmeyer C.J."/>
            <person name="Roe B.A."/>
            <person name="Shenoy N."/>
            <person name="Stanke M."/>
            <person name="Ter-Hovhannisyan V."/>
            <person name="Tunlid A."/>
            <person name="Velagapudi R."/>
            <person name="Vision T.J."/>
            <person name="Zeng Q."/>
            <person name="Zolan M.E."/>
            <person name="Pukkila P.J."/>
        </authorList>
    </citation>
    <scope>NUCLEOTIDE SEQUENCE [LARGE SCALE GENOMIC DNA]</scope>
    <source>
        <strain evidence="3">Okayama-7 / 130 / ATCC MYA-4618 / FGSC 9003</strain>
    </source>
</reference>
<name>A8NVA8_COPC7</name>
<dbReference type="KEGG" id="cci:CC1G_06228"/>
<dbReference type="VEuPathDB" id="FungiDB:CC1G_06228"/>
<dbReference type="GeneID" id="6013187"/>
<accession>A8NVA8</accession>
<dbReference type="RefSeq" id="XP_001836641.2">
    <property type="nucleotide sequence ID" value="XM_001836589.2"/>
</dbReference>
<evidence type="ECO:0000313" key="3">
    <source>
        <dbReference type="Proteomes" id="UP000001861"/>
    </source>
</evidence>
<evidence type="ECO:0000256" key="1">
    <source>
        <dbReference type="SAM" id="MobiDB-lite"/>
    </source>
</evidence>
<dbReference type="EMBL" id="AACS02000004">
    <property type="protein sequence ID" value="EAU85212.2"/>
    <property type="molecule type" value="Genomic_DNA"/>
</dbReference>
<dbReference type="Proteomes" id="UP000001861">
    <property type="component" value="Unassembled WGS sequence"/>
</dbReference>
<keyword evidence="3" id="KW-1185">Reference proteome</keyword>
<dbReference type="OMA" id="HFATWFL"/>
<protein>
    <submittedName>
        <fullName evidence="2">Uncharacterized protein</fullName>
    </submittedName>
</protein>
<feature type="region of interest" description="Disordered" evidence="1">
    <location>
        <begin position="60"/>
        <end position="87"/>
    </location>
</feature>
<dbReference type="eggNOG" id="ENOG502T145">
    <property type="taxonomic scope" value="Eukaryota"/>
</dbReference>
<gene>
    <name evidence="2" type="ORF">CC1G_06228</name>
</gene>
<comment type="caution">
    <text evidence="2">The sequence shown here is derived from an EMBL/GenBank/DDBJ whole genome shotgun (WGS) entry which is preliminary data.</text>
</comment>
<dbReference type="InParanoid" id="A8NVA8"/>
<dbReference type="HOGENOM" id="CLU_715745_0_0_1"/>
<sequence length="386" mass="43604">MLRLTIPLKRALNVLPRTERTQACRYSTLNAFWCHGQAGLAAIQHPRACLIKEGRRTFSTRSNVESSGTSTAEQGHNTTRTVSTLDPSKLTPNDYQDFSGLCQPNIRIATATRGKCERLQLVYDKDQYRYYPFPPSARGFLYFHRPPGTPALTSQIRFRLVPEPDPALFDEGKDLVTSDGIPWGVLLPAVLVRTTFHRLAELVLREGHISPEEEAEIRSIVGDRTAIDTGTELLWNITDPFYLHFRRKYCWMRVRHRGKIETIGFRTKQTMSSGTALVRFEVVWREAPVTVLKAKGPPPPPSPRVAIRILKFTAPPEGADVGKQREGELLCVVDETGTATTAVSLRQPTFPEACWEELLERYPLHPSRVYPCIPRGYVGRWPVGVE</sequence>
<evidence type="ECO:0000313" key="2">
    <source>
        <dbReference type="EMBL" id="EAU85212.2"/>
    </source>
</evidence>
<dbReference type="AlphaFoldDB" id="A8NVA8"/>
<dbReference type="OrthoDB" id="2750929at2759"/>
<proteinExistence type="predicted"/>
<organism evidence="2 3">
    <name type="scientific">Coprinopsis cinerea (strain Okayama-7 / 130 / ATCC MYA-4618 / FGSC 9003)</name>
    <name type="common">Inky cap fungus</name>
    <name type="synonym">Hormographiella aspergillata</name>
    <dbReference type="NCBI Taxonomy" id="240176"/>
    <lineage>
        <taxon>Eukaryota</taxon>
        <taxon>Fungi</taxon>
        <taxon>Dikarya</taxon>
        <taxon>Basidiomycota</taxon>
        <taxon>Agaricomycotina</taxon>
        <taxon>Agaricomycetes</taxon>
        <taxon>Agaricomycetidae</taxon>
        <taxon>Agaricales</taxon>
        <taxon>Agaricineae</taxon>
        <taxon>Psathyrellaceae</taxon>
        <taxon>Coprinopsis</taxon>
    </lineage>
</organism>